<name>A0A4E9DH84_GIBZA</name>
<evidence type="ECO:0000259" key="1">
    <source>
        <dbReference type="SMART" id="SM00198"/>
    </source>
</evidence>
<dbReference type="InterPro" id="IPR018244">
    <property type="entry name" value="Allrgn_V5/Tpx1_CS"/>
</dbReference>
<dbReference type="InterPro" id="IPR001283">
    <property type="entry name" value="CRISP-related"/>
</dbReference>
<dbReference type="AlphaFoldDB" id="A0A4E9DH84"/>
<reference evidence="2" key="1">
    <citation type="submission" date="2019-04" db="EMBL/GenBank/DDBJ databases">
        <authorList>
            <person name="Melise S."/>
            <person name="Noan J."/>
            <person name="Okalmin O."/>
        </authorList>
    </citation>
    <scope>NUCLEOTIDE SEQUENCE</scope>
    <source>
        <strain evidence="2">FN9</strain>
    </source>
</reference>
<dbReference type="SUPFAM" id="SSF55797">
    <property type="entry name" value="PR-1-like"/>
    <property type="match status" value="1"/>
</dbReference>
<dbReference type="EMBL" id="CAAKMV010000122">
    <property type="protein sequence ID" value="VIO55958.1"/>
    <property type="molecule type" value="Genomic_DNA"/>
</dbReference>
<accession>A0A4E9DH84</accession>
<dbReference type="Pfam" id="PF00188">
    <property type="entry name" value="CAP"/>
    <property type="match status" value="1"/>
</dbReference>
<feature type="domain" description="SCP" evidence="1">
    <location>
        <begin position="313"/>
        <end position="464"/>
    </location>
</feature>
<dbReference type="InterPro" id="IPR035940">
    <property type="entry name" value="CAP_sf"/>
</dbReference>
<evidence type="ECO:0000313" key="2">
    <source>
        <dbReference type="EMBL" id="VIO55958.1"/>
    </source>
</evidence>
<dbReference type="InterPro" id="IPR014044">
    <property type="entry name" value="CAP_dom"/>
</dbReference>
<feature type="non-terminal residue" evidence="2">
    <location>
        <position position="1"/>
    </location>
</feature>
<dbReference type="PROSITE" id="PS01009">
    <property type="entry name" value="CRISP_1"/>
    <property type="match status" value="1"/>
</dbReference>
<dbReference type="PANTHER" id="PTHR10334">
    <property type="entry name" value="CYSTEINE-RICH SECRETORY PROTEIN-RELATED"/>
    <property type="match status" value="1"/>
</dbReference>
<proteinExistence type="predicted"/>
<gene>
    <name evidence="2" type="ORF">FUG_LOCUS187941</name>
</gene>
<dbReference type="CDD" id="cd05380">
    <property type="entry name" value="CAP_euk"/>
    <property type="match status" value="1"/>
</dbReference>
<sequence length="481" mass="51811">QSPPGPTVPVRLRPAEQFLFNVVVRSEAISTSSLSSHPLQESSSNDSRACHSFVCMSNLISSISDLPTATSIQVVLPSVHPSVTPFVVEPPPLFNHTKPKLFSRLLDGISNPTVLSSAHQTGSESHPIPTDYTLKASLFMVGASAILASASPIGNVLNERAMKTEWVYEVVTVVVTEGAEPKKAAHTATVYEAPQAPKVTQDAVKVVEEKPAPAPVVVKEEAPKPVVKEEPPKPKVVTVWVDPTPTPKVVKEYTEKVVEKPAAPAPVYEAPQPVVEKAKTTIQKVVKPTPTRAEPKVTVEASIDTSNLSLDGAYDTVMLAYHNIHRSNHSAPALEWDDELAGYAENTANGCVFEHDMDQGNGGYGQNLASWGATSDIDGLKNKAAAGGITNQWYDSEMSNWAFYGQENPPSDMNIDLYGHFTQVVWKDSTKVGCATVKCPAGTVLSFPSWYTVCNYNPQGNFGGRYGDNVLKPEGAKRVTV</sequence>
<dbReference type="Gene3D" id="3.40.33.10">
    <property type="entry name" value="CAP"/>
    <property type="match status" value="1"/>
</dbReference>
<dbReference type="GO" id="GO:0005576">
    <property type="term" value="C:extracellular region"/>
    <property type="evidence" value="ECO:0007669"/>
    <property type="project" value="InterPro"/>
</dbReference>
<dbReference type="PRINTS" id="PR00837">
    <property type="entry name" value="V5TPXLIKE"/>
</dbReference>
<organism evidence="2">
    <name type="scientific">Gibberella zeae</name>
    <name type="common">Wheat head blight fungus</name>
    <name type="synonym">Fusarium graminearum</name>
    <dbReference type="NCBI Taxonomy" id="5518"/>
    <lineage>
        <taxon>Eukaryota</taxon>
        <taxon>Fungi</taxon>
        <taxon>Dikarya</taxon>
        <taxon>Ascomycota</taxon>
        <taxon>Pezizomycotina</taxon>
        <taxon>Sordariomycetes</taxon>
        <taxon>Hypocreomycetidae</taxon>
        <taxon>Hypocreales</taxon>
        <taxon>Nectriaceae</taxon>
        <taxon>Fusarium</taxon>
    </lineage>
</organism>
<protein>
    <recommendedName>
        <fullName evidence="1">SCP domain-containing protein</fullName>
    </recommendedName>
</protein>
<dbReference type="SMART" id="SM00198">
    <property type="entry name" value="SCP"/>
    <property type="match status" value="1"/>
</dbReference>